<dbReference type="Proteomes" id="UP001515480">
    <property type="component" value="Unassembled WGS sequence"/>
</dbReference>
<dbReference type="EMBL" id="JBGBPQ010000001">
    <property type="protein sequence ID" value="KAL1529515.1"/>
    <property type="molecule type" value="Genomic_DNA"/>
</dbReference>
<feature type="region of interest" description="Disordered" evidence="1">
    <location>
        <begin position="218"/>
        <end position="237"/>
    </location>
</feature>
<evidence type="ECO:0000256" key="1">
    <source>
        <dbReference type="SAM" id="MobiDB-lite"/>
    </source>
</evidence>
<gene>
    <name evidence="2" type="ORF">AB1Y20_000461</name>
</gene>
<proteinExistence type="predicted"/>
<name>A0AB34K5E5_PRYPA</name>
<protein>
    <submittedName>
        <fullName evidence="2">Uncharacterized protein</fullName>
    </submittedName>
</protein>
<organism evidence="2 3">
    <name type="scientific">Prymnesium parvum</name>
    <name type="common">Toxic golden alga</name>
    <dbReference type="NCBI Taxonomy" id="97485"/>
    <lineage>
        <taxon>Eukaryota</taxon>
        <taxon>Haptista</taxon>
        <taxon>Haptophyta</taxon>
        <taxon>Prymnesiophyceae</taxon>
        <taxon>Prymnesiales</taxon>
        <taxon>Prymnesiaceae</taxon>
        <taxon>Prymnesium</taxon>
    </lineage>
</organism>
<sequence>MLSPASWNSSAPMPPVWVAHVRRSTDSIGWAGLPHDPQYRCIHPPPFGQQCTLLRRDALLSCLIMPGCVALTCPDPSESHIGRKPGITGPICQARREAVAREYNHGMCKPSGCINIAFRSPANRSVHNYTTLVLQRVPSRAWTHVGVVRFRAASGLKEALTHLLPEIAAVHPMGAKAPRAASDAHSWELESTIAQGPRQSLVVALDLRAMAIEHPFKSFPRRQRHRRQLAHDGLRHR</sequence>
<comment type="caution">
    <text evidence="2">The sequence shown here is derived from an EMBL/GenBank/DDBJ whole genome shotgun (WGS) entry which is preliminary data.</text>
</comment>
<accession>A0AB34K5E5</accession>
<evidence type="ECO:0000313" key="2">
    <source>
        <dbReference type="EMBL" id="KAL1529515.1"/>
    </source>
</evidence>
<evidence type="ECO:0000313" key="3">
    <source>
        <dbReference type="Proteomes" id="UP001515480"/>
    </source>
</evidence>
<dbReference type="AlphaFoldDB" id="A0AB34K5E5"/>
<keyword evidence="3" id="KW-1185">Reference proteome</keyword>
<reference evidence="2 3" key="1">
    <citation type="journal article" date="2024" name="Science">
        <title>Giant polyketide synthase enzymes in the biosynthesis of giant marine polyether toxins.</title>
        <authorList>
            <person name="Fallon T.R."/>
            <person name="Shende V.V."/>
            <person name="Wierzbicki I.H."/>
            <person name="Pendleton A.L."/>
            <person name="Watervoot N.F."/>
            <person name="Auber R.P."/>
            <person name="Gonzalez D.J."/>
            <person name="Wisecaver J.H."/>
            <person name="Moore B.S."/>
        </authorList>
    </citation>
    <scope>NUCLEOTIDE SEQUENCE [LARGE SCALE GENOMIC DNA]</scope>
    <source>
        <strain evidence="2 3">12B1</strain>
    </source>
</reference>
<feature type="compositionally biased region" description="Basic residues" evidence="1">
    <location>
        <begin position="219"/>
        <end position="228"/>
    </location>
</feature>